<dbReference type="OrthoDB" id="342024at2759"/>
<keyword evidence="2" id="KW-0342">GTP-binding</keyword>
<dbReference type="PANTHER" id="PTHR23115">
    <property type="entry name" value="TRANSLATION FACTOR"/>
    <property type="match status" value="1"/>
</dbReference>
<dbReference type="Proteomes" id="UP000437017">
    <property type="component" value="Unassembled WGS sequence"/>
</dbReference>
<sequence>MLTQADYAILIVAAGVGEFEAVISKNGQTREHTLLAYTLGVKQLAVGANSWLLELTTDSTEPPYSQKRYEEVAK</sequence>
<accession>A0A643BUA6</accession>
<keyword evidence="4" id="KW-1185">Reference proteome</keyword>
<name>A0A643BUA6_BALPH</name>
<evidence type="ECO:0000256" key="1">
    <source>
        <dbReference type="ARBA" id="ARBA00022741"/>
    </source>
</evidence>
<gene>
    <name evidence="3" type="ORF">E2I00_015171</name>
</gene>
<dbReference type="AlphaFoldDB" id="A0A643BUA6"/>
<dbReference type="SUPFAM" id="SSF52540">
    <property type="entry name" value="P-loop containing nucleoside triphosphate hydrolases"/>
    <property type="match status" value="1"/>
</dbReference>
<evidence type="ECO:0000256" key="2">
    <source>
        <dbReference type="ARBA" id="ARBA00023134"/>
    </source>
</evidence>
<organism evidence="3 4">
    <name type="scientific">Balaenoptera physalus</name>
    <name type="common">Fin whale</name>
    <name type="synonym">Balaena physalus</name>
    <dbReference type="NCBI Taxonomy" id="9770"/>
    <lineage>
        <taxon>Eukaryota</taxon>
        <taxon>Metazoa</taxon>
        <taxon>Chordata</taxon>
        <taxon>Craniata</taxon>
        <taxon>Vertebrata</taxon>
        <taxon>Euteleostomi</taxon>
        <taxon>Mammalia</taxon>
        <taxon>Eutheria</taxon>
        <taxon>Laurasiatheria</taxon>
        <taxon>Artiodactyla</taxon>
        <taxon>Whippomorpha</taxon>
        <taxon>Cetacea</taxon>
        <taxon>Mysticeti</taxon>
        <taxon>Balaenopteridae</taxon>
        <taxon>Balaenoptera</taxon>
    </lineage>
</organism>
<evidence type="ECO:0000313" key="3">
    <source>
        <dbReference type="EMBL" id="KAB0391599.1"/>
    </source>
</evidence>
<evidence type="ECO:0000313" key="4">
    <source>
        <dbReference type="Proteomes" id="UP000437017"/>
    </source>
</evidence>
<reference evidence="3 4" key="1">
    <citation type="journal article" date="2019" name="PLoS ONE">
        <title>Genomic analyses reveal an absence of contemporary introgressive admixture between fin whales and blue whales, despite known hybrids.</title>
        <authorList>
            <person name="Westbury M.V."/>
            <person name="Petersen B."/>
            <person name="Lorenzen E.D."/>
        </authorList>
    </citation>
    <scope>NUCLEOTIDE SEQUENCE [LARGE SCALE GENOMIC DNA]</scope>
    <source>
        <strain evidence="3">FinWhale-01</strain>
    </source>
</reference>
<dbReference type="InterPro" id="IPR050100">
    <property type="entry name" value="TRAFAC_GTPase_members"/>
</dbReference>
<proteinExistence type="predicted"/>
<comment type="caution">
    <text evidence="3">The sequence shown here is derived from an EMBL/GenBank/DDBJ whole genome shotgun (WGS) entry which is preliminary data.</text>
</comment>
<dbReference type="GO" id="GO:0005525">
    <property type="term" value="F:GTP binding"/>
    <property type="evidence" value="ECO:0007669"/>
    <property type="project" value="UniProtKB-KW"/>
</dbReference>
<keyword evidence="1" id="KW-0547">Nucleotide-binding</keyword>
<dbReference type="EMBL" id="SGJD01004408">
    <property type="protein sequence ID" value="KAB0391599.1"/>
    <property type="molecule type" value="Genomic_DNA"/>
</dbReference>
<protein>
    <submittedName>
        <fullName evidence="3">Uncharacterized protein</fullName>
    </submittedName>
</protein>
<dbReference type="Gene3D" id="3.40.50.300">
    <property type="entry name" value="P-loop containing nucleotide triphosphate hydrolases"/>
    <property type="match status" value="1"/>
</dbReference>
<dbReference type="InterPro" id="IPR027417">
    <property type="entry name" value="P-loop_NTPase"/>
</dbReference>